<keyword evidence="1" id="KW-1133">Transmembrane helix</keyword>
<evidence type="ECO:0000313" key="2">
    <source>
        <dbReference type="EMBL" id="MFC4766591.1"/>
    </source>
</evidence>
<comment type="caution">
    <text evidence="2">The sequence shown here is derived from an EMBL/GenBank/DDBJ whole genome shotgun (WGS) entry which is preliminary data.</text>
</comment>
<protein>
    <submittedName>
        <fullName evidence="2">CBO0543 family protein</fullName>
    </submittedName>
</protein>
<keyword evidence="3" id="KW-1185">Reference proteome</keyword>
<feature type="transmembrane region" description="Helical" evidence="1">
    <location>
        <begin position="113"/>
        <end position="132"/>
    </location>
</feature>
<feature type="transmembrane region" description="Helical" evidence="1">
    <location>
        <begin position="21"/>
        <end position="41"/>
    </location>
</feature>
<proteinExistence type="predicted"/>
<dbReference type="EMBL" id="JBHSHC010000025">
    <property type="protein sequence ID" value="MFC4766591.1"/>
    <property type="molecule type" value="Genomic_DNA"/>
</dbReference>
<feature type="transmembrane region" description="Helical" evidence="1">
    <location>
        <begin position="88"/>
        <end position="107"/>
    </location>
</feature>
<organism evidence="2 3">
    <name type="scientific">Effusibacillus consociatus</name>
    <dbReference type="NCBI Taxonomy" id="1117041"/>
    <lineage>
        <taxon>Bacteria</taxon>
        <taxon>Bacillati</taxon>
        <taxon>Bacillota</taxon>
        <taxon>Bacilli</taxon>
        <taxon>Bacillales</taxon>
        <taxon>Alicyclobacillaceae</taxon>
        <taxon>Effusibacillus</taxon>
    </lineage>
</organism>
<dbReference type="Proteomes" id="UP001596002">
    <property type="component" value="Unassembled WGS sequence"/>
</dbReference>
<sequence length="146" mass="17492">MSWICFLLLANKKYFLDFSPTCYLGMIIGFLTDILTDSYPLWEYDAGSDMQEFLIETLDEFGVYFVTIYLFLQTLPKMQTVWTMTRHIFLWSLYSIALEWVAIKTGYMKHGLWWSLGCSYLSDWLLFISFYLHHKMRDKYLANRSC</sequence>
<dbReference type="NCBIfam" id="NF041644">
    <property type="entry name" value="CBO0543_fam"/>
    <property type="match status" value="1"/>
</dbReference>
<reference evidence="3" key="1">
    <citation type="journal article" date="2019" name="Int. J. Syst. Evol. Microbiol.">
        <title>The Global Catalogue of Microorganisms (GCM) 10K type strain sequencing project: providing services to taxonomists for standard genome sequencing and annotation.</title>
        <authorList>
            <consortium name="The Broad Institute Genomics Platform"/>
            <consortium name="The Broad Institute Genome Sequencing Center for Infectious Disease"/>
            <person name="Wu L."/>
            <person name="Ma J."/>
        </authorList>
    </citation>
    <scope>NUCLEOTIDE SEQUENCE [LARGE SCALE GENOMIC DNA]</scope>
    <source>
        <strain evidence="3">WYCCWR 12678</strain>
    </source>
</reference>
<name>A0ABV9PWH3_9BACL</name>
<accession>A0ABV9PWH3</accession>
<evidence type="ECO:0000256" key="1">
    <source>
        <dbReference type="SAM" id="Phobius"/>
    </source>
</evidence>
<evidence type="ECO:0000313" key="3">
    <source>
        <dbReference type="Proteomes" id="UP001596002"/>
    </source>
</evidence>
<keyword evidence="1" id="KW-0812">Transmembrane</keyword>
<gene>
    <name evidence="2" type="ORF">ACFO8Q_04255</name>
</gene>
<keyword evidence="1" id="KW-0472">Membrane</keyword>
<feature type="transmembrane region" description="Helical" evidence="1">
    <location>
        <begin position="61"/>
        <end position="76"/>
    </location>
</feature>
<dbReference type="InterPro" id="IPR048147">
    <property type="entry name" value="CBO0543-like"/>
</dbReference>